<evidence type="ECO:0000313" key="2">
    <source>
        <dbReference type="Proteomes" id="UP001576780"/>
    </source>
</evidence>
<sequence length="83" mass="9386">MAASAILAGLRLEEDVIYRLVQRDIMQESVIYRSIQRDEKRAIALNFLREGLSIETVARGTGLSIKEVQQLQQQINQPSQGET</sequence>
<dbReference type="Proteomes" id="UP001576780">
    <property type="component" value="Unassembled WGS sequence"/>
</dbReference>
<protein>
    <recommendedName>
        <fullName evidence="3">Transposase</fullName>
    </recommendedName>
</protein>
<comment type="caution">
    <text evidence="1">The sequence shown here is derived from an EMBL/GenBank/DDBJ whole genome shotgun (WGS) entry which is preliminary data.</text>
</comment>
<keyword evidence="2" id="KW-1185">Reference proteome</keyword>
<organism evidence="1 2">
    <name type="scientific">Floridaenema evergladense BLCC-F167</name>
    <dbReference type="NCBI Taxonomy" id="3153639"/>
    <lineage>
        <taxon>Bacteria</taxon>
        <taxon>Bacillati</taxon>
        <taxon>Cyanobacteriota</taxon>
        <taxon>Cyanophyceae</taxon>
        <taxon>Oscillatoriophycideae</taxon>
        <taxon>Aerosakkonematales</taxon>
        <taxon>Aerosakkonemataceae</taxon>
        <taxon>Floridanema</taxon>
        <taxon>Floridanema evergladense</taxon>
    </lineage>
</organism>
<proteinExistence type="predicted"/>
<gene>
    <name evidence="1" type="ORF">ACE1CA_16425</name>
</gene>
<evidence type="ECO:0008006" key="3">
    <source>
        <dbReference type="Google" id="ProtNLM"/>
    </source>
</evidence>
<reference evidence="1 2" key="1">
    <citation type="submission" date="2024-09" db="EMBL/GenBank/DDBJ databases">
        <title>Floridaenema gen nov. (Aerosakkonemataceae, Aerosakkonematales ord. nov., Cyanobacteria) from benthic tropical and subtropical fresh waters, with the description of four new species.</title>
        <authorList>
            <person name="Moretto J.A."/>
            <person name="Berthold D.E."/>
            <person name="Lefler F.W."/>
            <person name="Huang I.-S."/>
            <person name="Laughinghouse H. IV."/>
        </authorList>
    </citation>
    <scope>NUCLEOTIDE SEQUENCE [LARGE SCALE GENOMIC DNA]</scope>
    <source>
        <strain evidence="1 2">BLCC-F167</strain>
    </source>
</reference>
<accession>A0ABV4WM13</accession>
<name>A0ABV4WM13_9CYAN</name>
<dbReference type="EMBL" id="JBHFNT010000139">
    <property type="protein sequence ID" value="MFB2836119.1"/>
    <property type="molecule type" value="Genomic_DNA"/>
</dbReference>
<evidence type="ECO:0000313" key="1">
    <source>
        <dbReference type="EMBL" id="MFB2836119.1"/>
    </source>
</evidence>
<dbReference type="RefSeq" id="WP_413278513.1">
    <property type="nucleotide sequence ID" value="NZ_JBHFNT010000139.1"/>
</dbReference>